<dbReference type="InterPro" id="IPR007412">
    <property type="entry name" value="FlgM"/>
</dbReference>
<dbReference type="GO" id="GO:0045892">
    <property type="term" value="P:negative regulation of DNA-templated transcription"/>
    <property type="evidence" value="ECO:0007669"/>
    <property type="project" value="InterPro"/>
</dbReference>
<keyword evidence="9" id="KW-0282">Flagellum</keyword>
<evidence type="ECO:0000256" key="2">
    <source>
        <dbReference type="ARBA" id="ARBA00017823"/>
    </source>
</evidence>
<evidence type="ECO:0000256" key="1">
    <source>
        <dbReference type="ARBA" id="ARBA00005322"/>
    </source>
</evidence>
<feature type="domain" description="Anti-sigma-28 factor FlgM C-terminal" evidence="8">
    <location>
        <begin position="31"/>
        <end position="81"/>
    </location>
</feature>
<dbReference type="Proteomes" id="UP001199631">
    <property type="component" value="Unassembled WGS sequence"/>
</dbReference>
<dbReference type="GO" id="GO:0044781">
    <property type="term" value="P:bacterial-type flagellum organization"/>
    <property type="evidence" value="ECO:0007669"/>
    <property type="project" value="UniProtKB-KW"/>
</dbReference>
<proteinExistence type="inferred from homology"/>
<evidence type="ECO:0000256" key="4">
    <source>
        <dbReference type="ARBA" id="ARBA00022795"/>
    </source>
</evidence>
<keyword evidence="5" id="KW-0805">Transcription regulation</keyword>
<organism evidence="9 10">
    <name type="scientific">Oceanobacillus jordanicus</name>
    <dbReference type="NCBI Taxonomy" id="2867266"/>
    <lineage>
        <taxon>Bacteria</taxon>
        <taxon>Bacillati</taxon>
        <taxon>Bacillota</taxon>
        <taxon>Bacilli</taxon>
        <taxon>Bacillales</taxon>
        <taxon>Bacillaceae</taxon>
        <taxon>Oceanobacillus</taxon>
    </lineage>
</organism>
<keyword evidence="10" id="KW-1185">Reference proteome</keyword>
<keyword evidence="6" id="KW-0804">Transcription</keyword>
<evidence type="ECO:0000256" key="6">
    <source>
        <dbReference type="ARBA" id="ARBA00023163"/>
    </source>
</evidence>
<keyword evidence="4" id="KW-1005">Bacterial flagellum biogenesis</keyword>
<evidence type="ECO:0000259" key="8">
    <source>
        <dbReference type="Pfam" id="PF04316"/>
    </source>
</evidence>
<dbReference type="RefSeq" id="WP_036575125.1">
    <property type="nucleotide sequence ID" value="NZ_JAIFZM010000015.1"/>
</dbReference>
<dbReference type="Pfam" id="PF04316">
    <property type="entry name" value="FlgM"/>
    <property type="match status" value="1"/>
</dbReference>
<feature type="region of interest" description="Disordered" evidence="7">
    <location>
        <begin position="1"/>
        <end position="20"/>
    </location>
</feature>
<sequence length="86" mass="9977">MKINGPNQTNFNPYKSHLQKHTEIKKETKQDQLEISNQAKQLQESEKTNPARAEYIQNIKKAVDAGEYKVDPEKTAQKMIDFWSGK</sequence>
<gene>
    <name evidence="9" type="primary">flgM</name>
    <name evidence="9" type="ORF">K3T81_15630</name>
</gene>
<accession>A0AAW5B8N5</accession>
<dbReference type="SUPFAM" id="SSF101498">
    <property type="entry name" value="Anti-sigma factor FlgM"/>
    <property type="match status" value="1"/>
</dbReference>
<evidence type="ECO:0000256" key="5">
    <source>
        <dbReference type="ARBA" id="ARBA00023015"/>
    </source>
</evidence>
<feature type="region of interest" description="Disordered" evidence="7">
    <location>
        <begin position="28"/>
        <end position="49"/>
    </location>
</feature>
<evidence type="ECO:0000256" key="7">
    <source>
        <dbReference type="SAM" id="MobiDB-lite"/>
    </source>
</evidence>
<evidence type="ECO:0000313" key="10">
    <source>
        <dbReference type="Proteomes" id="UP001199631"/>
    </source>
</evidence>
<dbReference type="AlphaFoldDB" id="A0AAW5B8N5"/>
<comment type="similarity">
    <text evidence="1">Belongs to the FlgM family.</text>
</comment>
<comment type="caution">
    <text evidence="9">The sequence shown here is derived from an EMBL/GenBank/DDBJ whole genome shotgun (WGS) entry which is preliminary data.</text>
</comment>
<keyword evidence="3" id="KW-0678">Repressor</keyword>
<feature type="compositionally biased region" description="Polar residues" evidence="7">
    <location>
        <begin position="33"/>
        <end position="42"/>
    </location>
</feature>
<name>A0AAW5B8N5_9BACI</name>
<reference evidence="9 10" key="1">
    <citation type="journal article" date="2022" name="Evol. Bioinform. Online">
        <title>Draft Genome Sequence of Oceanobacillus jordanicus Strain GSFE11, a Halotolerant Plant Growth-Promoting Bacterial Endophyte Isolated From the Jordan Valley.</title>
        <authorList>
            <person name="Alhindi T."/>
            <person name="Albdaiwi R."/>
        </authorList>
    </citation>
    <scope>NUCLEOTIDE SEQUENCE [LARGE SCALE GENOMIC DNA]</scope>
    <source>
        <strain evidence="9 10">GSFE11</strain>
    </source>
</reference>
<evidence type="ECO:0000313" key="9">
    <source>
        <dbReference type="EMBL" id="MCG3420577.1"/>
    </source>
</evidence>
<keyword evidence="9" id="KW-0966">Cell projection</keyword>
<feature type="compositionally biased region" description="Polar residues" evidence="7">
    <location>
        <begin position="1"/>
        <end position="13"/>
    </location>
</feature>
<keyword evidence="9" id="KW-0969">Cilium</keyword>
<dbReference type="InterPro" id="IPR031316">
    <property type="entry name" value="FlgM_C"/>
</dbReference>
<protein>
    <recommendedName>
        <fullName evidence="2">Negative regulator of flagellin synthesis</fullName>
    </recommendedName>
</protein>
<dbReference type="InterPro" id="IPR035890">
    <property type="entry name" value="Anti-sigma-28_factor_FlgM_sf"/>
</dbReference>
<evidence type="ECO:0000256" key="3">
    <source>
        <dbReference type="ARBA" id="ARBA00022491"/>
    </source>
</evidence>
<dbReference type="EMBL" id="JAIFZM010000015">
    <property type="protein sequence ID" value="MCG3420577.1"/>
    <property type="molecule type" value="Genomic_DNA"/>
</dbReference>
<dbReference type="NCBIfam" id="TIGR03824">
    <property type="entry name" value="FlgM_jcvi"/>
    <property type="match status" value="1"/>
</dbReference>